<proteinExistence type="predicted"/>
<evidence type="ECO:0000256" key="1">
    <source>
        <dbReference type="SAM" id="MobiDB-lite"/>
    </source>
</evidence>
<comment type="caution">
    <text evidence="2">The sequence shown here is derived from an EMBL/GenBank/DDBJ whole genome shotgun (WGS) entry which is preliminary data.</text>
</comment>
<evidence type="ECO:0000313" key="2">
    <source>
        <dbReference type="EMBL" id="EJK51072.1"/>
    </source>
</evidence>
<organism evidence="2 3">
    <name type="scientific">Thalassiosira oceanica</name>
    <name type="common">Marine diatom</name>
    <dbReference type="NCBI Taxonomy" id="159749"/>
    <lineage>
        <taxon>Eukaryota</taxon>
        <taxon>Sar</taxon>
        <taxon>Stramenopiles</taxon>
        <taxon>Ochrophyta</taxon>
        <taxon>Bacillariophyta</taxon>
        <taxon>Coscinodiscophyceae</taxon>
        <taxon>Thalassiosirophycidae</taxon>
        <taxon>Thalassiosirales</taxon>
        <taxon>Thalassiosiraceae</taxon>
        <taxon>Thalassiosira</taxon>
    </lineage>
</organism>
<gene>
    <name evidence="2" type="ORF">THAOC_29793</name>
</gene>
<feature type="non-terminal residue" evidence="2">
    <location>
        <position position="1"/>
    </location>
</feature>
<dbReference type="Proteomes" id="UP000266841">
    <property type="component" value="Unassembled WGS sequence"/>
</dbReference>
<evidence type="ECO:0000313" key="3">
    <source>
        <dbReference type="Proteomes" id="UP000266841"/>
    </source>
</evidence>
<keyword evidence="3" id="KW-1185">Reference proteome</keyword>
<dbReference type="AlphaFoldDB" id="K0RWD7"/>
<accession>K0RWD7</accession>
<dbReference type="EMBL" id="AGNL01042269">
    <property type="protein sequence ID" value="EJK51072.1"/>
    <property type="molecule type" value="Genomic_DNA"/>
</dbReference>
<name>K0RWD7_THAOC</name>
<protein>
    <submittedName>
        <fullName evidence="2">Uncharacterized protein</fullName>
    </submittedName>
</protein>
<reference evidence="2 3" key="1">
    <citation type="journal article" date="2012" name="Genome Biol.">
        <title>Genome and low-iron response of an oceanic diatom adapted to chronic iron limitation.</title>
        <authorList>
            <person name="Lommer M."/>
            <person name="Specht M."/>
            <person name="Roy A.S."/>
            <person name="Kraemer L."/>
            <person name="Andreson R."/>
            <person name="Gutowska M.A."/>
            <person name="Wolf J."/>
            <person name="Bergner S.V."/>
            <person name="Schilhabel M.B."/>
            <person name="Klostermeier U.C."/>
            <person name="Beiko R.G."/>
            <person name="Rosenstiel P."/>
            <person name="Hippler M."/>
            <person name="Laroche J."/>
        </authorList>
    </citation>
    <scope>NUCLEOTIDE SEQUENCE [LARGE SCALE GENOMIC DNA]</scope>
    <source>
        <strain evidence="2 3">CCMP1005</strain>
    </source>
</reference>
<sequence length="67" mass="6510">PRSPRPPRLGLCPERGAPPNSAADLSVSPKEPAGVFSPASAASTTAGRAASAASTTAGQADEAGNPR</sequence>
<feature type="compositionally biased region" description="Low complexity" evidence="1">
    <location>
        <begin position="39"/>
        <end position="60"/>
    </location>
</feature>
<feature type="region of interest" description="Disordered" evidence="1">
    <location>
        <begin position="1"/>
        <end position="67"/>
    </location>
</feature>